<feature type="compositionally biased region" description="Low complexity" evidence="1">
    <location>
        <begin position="23"/>
        <end position="37"/>
    </location>
</feature>
<dbReference type="Proteomes" id="UP000199546">
    <property type="component" value="Unassembled WGS sequence"/>
</dbReference>
<dbReference type="OrthoDB" id="5198721at2"/>
<feature type="compositionally biased region" description="Pro residues" evidence="1">
    <location>
        <begin position="7"/>
        <end position="17"/>
    </location>
</feature>
<evidence type="ECO:0000313" key="2">
    <source>
        <dbReference type="EMBL" id="SFT58760.1"/>
    </source>
</evidence>
<dbReference type="RefSeq" id="WP_093579024.1">
    <property type="nucleotide sequence ID" value="NZ_FPBA01000004.1"/>
</dbReference>
<evidence type="ECO:0000313" key="3">
    <source>
        <dbReference type="Proteomes" id="UP000199546"/>
    </source>
</evidence>
<reference evidence="3" key="1">
    <citation type="submission" date="2016-10" db="EMBL/GenBank/DDBJ databases">
        <authorList>
            <person name="Varghese N."/>
            <person name="Submissions S."/>
        </authorList>
    </citation>
    <scope>NUCLEOTIDE SEQUENCE [LARGE SCALE GENOMIC DNA]</scope>
    <source>
        <strain evidence="3">DSM 46136</strain>
    </source>
</reference>
<protein>
    <submittedName>
        <fullName evidence="2">Uncharacterized protein</fullName>
    </submittedName>
</protein>
<organism evidence="2 3">
    <name type="scientific">Geodermatophilus amargosae</name>
    <dbReference type="NCBI Taxonomy" id="1296565"/>
    <lineage>
        <taxon>Bacteria</taxon>
        <taxon>Bacillati</taxon>
        <taxon>Actinomycetota</taxon>
        <taxon>Actinomycetes</taxon>
        <taxon>Geodermatophilales</taxon>
        <taxon>Geodermatophilaceae</taxon>
        <taxon>Geodermatophilus</taxon>
    </lineage>
</organism>
<feature type="region of interest" description="Disordered" evidence="1">
    <location>
        <begin position="1"/>
        <end position="37"/>
    </location>
</feature>
<accession>A0A1I6Z7Q9</accession>
<sequence length="76" mass="7929">MTEPSRPHPVPGPPRPGPGGVAAGPARPAVPVGDPAPGQVVERFADLAQRPVGEHVAVFEAEHDRLTRELGTIDQL</sequence>
<proteinExistence type="predicted"/>
<dbReference type="EMBL" id="FPBA01000004">
    <property type="protein sequence ID" value="SFT58760.1"/>
    <property type="molecule type" value="Genomic_DNA"/>
</dbReference>
<name>A0A1I6Z7Q9_9ACTN</name>
<keyword evidence="3" id="KW-1185">Reference proteome</keyword>
<dbReference type="STRING" id="1296565.SAMN05660657_01787"/>
<dbReference type="AlphaFoldDB" id="A0A1I6Z7Q9"/>
<evidence type="ECO:0000256" key="1">
    <source>
        <dbReference type="SAM" id="MobiDB-lite"/>
    </source>
</evidence>
<gene>
    <name evidence="2" type="ORF">SAMN05660657_01787</name>
</gene>